<sequence>MPIDFSYEALFGKKHGYKIIAGVDEVGRGPLAGPVTAGAFVFLSGSDPDGFLGFDPALRILRDSKLLSAKQRGELFLFFCELKKEGKADFATASVFPKTIDKKHIHHAVVLAMRRAVSKLSIEPNHALIDKFSYSRKFLHTISYTLVPRGDDIVPSIAAASIVAKVKRDKTMLRYHSEYPCYRFDLHKGYGTKFHRDMICKRGLSPIHRKSFRLHNIT</sequence>
<keyword evidence="9 12" id="KW-0255">Endonuclease</keyword>
<reference evidence="15 16" key="1">
    <citation type="journal article" date="2016" name="Nat. Commun.">
        <title>Thousands of microbial genomes shed light on interconnected biogeochemical processes in an aquifer system.</title>
        <authorList>
            <person name="Anantharaman K."/>
            <person name="Brown C.T."/>
            <person name="Hug L.A."/>
            <person name="Sharon I."/>
            <person name="Castelle C.J."/>
            <person name="Probst A.J."/>
            <person name="Thomas B.C."/>
            <person name="Singh A."/>
            <person name="Wilkins M.J."/>
            <person name="Karaoz U."/>
            <person name="Brodie E.L."/>
            <person name="Williams K.H."/>
            <person name="Hubbard S.S."/>
            <person name="Banfield J.F."/>
        </authorList>
    </citation>
    <scope>NUCLEOTIDE SEQUENCE [LARGE SCALE GENOMIC DNA]</scope>
</reference>
<evidence type="ECO:0000256" key="5">
    <source>
        <dbReference type="ARBA" id="ARBA00007383"/>
    </source>
</evidence>
<dbReference type="Gene3D" id="3.30.420.10">
    <property type="entry name" value="Ribonuclease H-like superfamily/Ribonuclease H"/>
    <property type="match status" value="1"/>
</dbReference>
<keyword evidence="7 12" id="KW-0540">Nuclease</keyword>
<evidence type="ECO:0000256" key="13">
    <source>
        <dbReference type="RuleBase" id="RU003515"/>
    </source>
</evidence>
<dbReference type="STRING" id="1802163.A2932_01180"/>
<dbReference type="PANTHER" id="PTHR10954:SF18">
    <property type="entry name" value="RIBONUCLEASE HII"/>
    <property type="match status" value="1"/>
</dbReference>
<dbReference type="InterPro" id="IPR001352">
    <property type="entry name" value="RNase_HII/HIII"/>
</dbReference>
<evidence type="ECO:0000259" key="14">
    <source>
        <dbReference type="PROSITE" id="PS51975"/>
    </source>
</evidence>
<comment type="similarity">
    <text evidence="5 13">Belongs to the RNase HII family.</text>
</comment>
<dbReference type="GO" id="GO:0004523">
    <property type="term" value="F:RNA-DNA hybrid ribonuclease activity"/>
    <property type="evidence" value="ECO:0007669"/>
    <property type="project" value="UniProtKB-UniRule"/>
</dbReference>
<evidence type="ECO:0000256" key="1">
    <source>
        <dbReference type="ARBA" id="ARBA00000077"/>
    </source>
</evidence>
<organism evidence="15 16">
    <name type="scientific">Candidatus Spechtbacteria bacterium RIFCSPLOWO2_01_FULL_46_10</name>
    <dbReference type="NCBI Taxonomy" id="1802163"/>
    <lineage>
        <taxon>Bacteria</taxon>
        <taxon>Candidatus Spechtiibacteriota</taxon>
    </lineage>
</organism>
<proteinExistence type="inferred from homology"/>
<keyword evidence="8 12" id="KW-0479">Metal-binding</keyword>
<evidence type="ECO:0000256" key="2">
    <source>
        <dbReference type="ARBA" id="ARBA00001946"/>
    </source>
</evidence>
<dbReference type="SUPFAM" id="SSF53098">
    <property type="entry name" value="Ribonuclease H-like"/>
    <property type="match status" value="1"/>
</dbReference>
<dbReference type="PROSITE" id="PS51975">
    <property type="entry name" value="RNASE_H_2"/>
    <property type="match status" value="1"/>
</dbReference>
<comment type="subcellular location">
    <subcellularLocation>
        <location evidence="4">Cytoplasm</location>
    </subcellularLocation>
</comment>
<evidence type="ECO:0000256" key="3">
    <source>
        <dbReference type="ARBA" id="ARBA00004065"/>
    </source>
</evidence>
<dbReference type="GO" id="GO:0043137">
    <property type="term" value="P:DNA replication, removal of RNA primer"/>
    <property type="evidence" value="ECO:0007669"/>
    <property type="project" value="TreeGrafter"/>
</dbReference>
<protein>
    <recommendedName>
        <fullName evidence="13">Ribonuclease</fullName>
        <ecNumber evidence="13">3.1.26.4</ecNumber>
    </recommendedName>
</protein>
<evidence type="ECO:0000256" key="9">
    <source>
        <dbReference type="ARBA" id="ARBA00022759"/>
    </source>
</evidence>
<evidence type="ECO:0000256" key="12">
    <source>
        <dbReference type="PROSITE-ProRule" id="PRU01319"/>
    </source>
</evidence>
<feature type="binding site" evidence="12">
    <location>
        <position position="130"/>
    </location>
    <ligand>
        <name>a divalent metal cation</name>
        <dbReference type="ChEBI" id="CHEBI:60240"/>
    </ligand>
</feature>
<comment type="catalytic activity">
    <reaction evidence="1 12 13">
        <text>Endonucleolytic cleavage to 5'-phosphomonoester.</text>
        <dbReference type="EC" id="3.1.26.4"/>
    </reaction>
</comment>
<dbReference type="GO" id="GO:0046872">
    <property type="term" value="F:metal ion binding"/>
    <property type="evidence" value="ECO:0007669"/>
    <property type="project" value="UniProtKB-KW"/>
</dbReference>
<dbReference type="Pfam" id="PF01351">
    <property type="entry name" value="RNase_HII"/>
    <property type="match status" value="1"/>
</dbReference>
<dbReference type="EMBL" id="MHOI01000032">
    <property type="protein sequence ID" value="OGZ60942.1"/>
    <property type="molecule type" value="Genomic_DNA"/>
</dbReference>
<comment type="function">
    <text evidence="3 13">Endonuclease that specifically degrades the RNA of RNA-DNA hybrids.</text>
</comment>
<evidence type="ECO:0000256" key="4">
    <source>
        <dbReference type="ARBA" id="ARBA00004496"/>
    </source>
</evidence>
<dbReference type="CDD" id="cd07182">
    <property type="entry name" value="RNase_HII_bacteria_HII_like"/>
    <property type="match status" value="1"/>
</dbReference>
<dbReference type="NCBIfam" id="NF000595">
    <property type="entry name" value="PRK00015.1-3"/>
    <property type="match status" value="1"/>
</dbReference>
<dbReference type="EC" id="3.1.26.4" evidence="13"/>
<dbReference type="GO" id="GO:0006298">
    <property type="term" value="P:mismatch repair"/>
    <property type="evidence" value="ECO:0007669"/>
    <property type="project" value="TreeGrafter"/>
</dbReference>
<feature type="binding site" evidence="12">
    <location>
        <position position="24"/>
    </location>
    <ligand>
        <name>a divalent metal cation</name>
        <dbReference type="ChEBI" id="CHEBI:60240"/>
    </ligand>
</feature>
<comment type="caution">
    <text evidence="15">The sequence shown here is derived from an EMBL/GenBank/DDBJ whole genome shotgun (WGS) entry which is preliminary data.</text>
</comment>
<dbReference type="InterPro" id="IPR036397">
    <property type="entry name" value="RNaseH_sf"/>
</dbReference>
<dbReference type="PANTHER" id="PTHR10954">
    <property type="entry name" value="RIBONUCLEASE H2 SUBUNIT A"/>
    <property type="match status" value="1"/>
</dbReference>
<comment type="cofactor">
    <cofactor evidence="2">
        <name>Mg(2+)</name>
        <dbReference type="ChEBI" id="CHEBI:18420"/>
    </cofactor>
</comment>
<gene>
    <name evidence="15" type="ORF">A2932_01180</name>
</gene>
<comment type="cofactor">
    <cofactor evidence="12">
        <name>Mn(2+)</name>
        <dbReference type="ChEBI" id="CHEBI:29035"/>
    </cofactor>
    <cofactor evidence="12">
        <name>Mg(2+)</name>
        <dbReference type="ChEBI" id="CHEBI:18420"/>
    </cofactor>
    <text evidence="12">Manganese or magnesium. Binds 1 divalent metal ion per monomer in the absence of substrate. May bind a second metal ion after substrate binding.</text>
</comment>
<evidence type="ECO:0000256" key="8">
    <source>
        <dbReference type="ARBA" id="ARBA00022723"/>
    </source>
</evidence>
<dbReference type="AlphaFoldDB" id="A0A1G2HEM9"/>
<feature type="domain" description="RNase H type-2" evidence="14">
    <location>
        <begin position="18"/>
        <end position="218"/>
    </location>
</feature>
<evidence type="ECO:0000256" key="10">
    <source>
        <dbReference type="ARBA" id="ARBA00022801"/>
    </source>
</evidence>
<dbReference type="InterPro" id="IPR012337">
    <property type="entry name" value="RNaseH-like_sf"/>
</dbReference>
<keyword evidence="11" id="KW-0464">Manganese</keyword>
<evidence type="ECO:0000256" key="11">
    <source>
        <dbReference type="ARBA" id="ARBA00023211"/>
    </source>
</evidence>
<dbReference type="GO" id="GO:0032299">
    <property type="term" value="C:ribonuclease H2 complex"/>
    <property type="evidence" value="ECO:0007669"/>
    <property type="project" value="TreeGrafter"/>
</dbReference>
<dbReference type="InterPro" id="IPR022898">
    <property type="entry name" value="RNase_HII"/>
</dbReference>
<dbReference type="Proteomes" id="UP000179153">
    <property type="component" value="Unassembled WGS sequence"/>
</dbReference>
<name>A0A1G2HEM9_9BACT</name>
<dbReference type="GO" id="GO:0005737">
    <property type="term" value="C:cytoplasm"/>
    <property type="evidence" value="ECO:0007669"/>
    <property type="project" value="UniProtKB-SubCell"/>
</dbReference>
<dbReference type="InterPro" id="IPR024567">
    <property type="entry name" value="RNase_HII/HIII_dom"/>
</dbReference>
<keyword evidence="10 12" id="KW-0378">Hydrolase</keyword>
<evidence type="ECO:0000313" key="15">
    <source>
        <dbReference type="EMBL" id="OGZ60942.1"/>
    </source>
</evidence>
<evidence type="ECO:0000313" key="16">
    <source>
        <dbReference type="Proteomes" id="UP000179153"/>
    </source>
</evidence>
<feature type="binding site" evidence="12">
    <location>
        <position position="25"/>
    </location>
    <ligand>
        <name>a divalent metal cation</name>
        <dbReference type="ChEBI" id="CHEBI:60240"/>
    </ligand>
</feature>
<keyword evidence="6" id="KW-0963">Cytoplasm</keyword>
<evidence type="ECO:0000256" key="7">
    <source>
        <dbReference type="ARBA" id="ARBA00022722"/>
    </source>
</evidence>
<accession>A0A1G2HEM9</accession>
<dbReference type="GO" id="GO:0003723">
    <property type="term" value="F:RNA binding"/>
    <property type="evidence" value="ECO:0007669"/>
    <property type="project" value="UniProtKB-UniRule"/>
</dbReference>
<evidence type="ECO:0000256" key="6">
    <source>
        <dbReference type="ARBA" id="ARBA00022490"/>
    </source>
</evidence>